<dbReference type="Pfam" id="PF06439">
    <property type="entry name" value="3keto-disac_hyd"/>
    <property type="match status" value="1"/>
</dbReference>
<name>A0ABT8LDT7_9BACT</name>
<evidence type="ECO:0000313" key="3">
    <source>
        <dbReference type="Proteomes" id="UP001172083"/>
    </source>
</evidence>
<dbReference type="EMBL" id="JAUJEB010000004">
    <property type="protein sequence ID" value="MDN5214491.1"/>
    <property type="molecule type" value="Genomic_DNA"/>
</dbReference>
<comment type="caution">
    <text evidence="2">The sequence shown here is derived from an EMBL/GenBank/DDBJ whole genome shotgun (WGS) entry which is preliminary data.</text>
</comment>
<proteinExistence type="predicted"/>
<protein>
    <submittedName>
        <fullName evidence="2">DUF1080 domain-containing protein</fullName>
    </submittedName>
</protein>
<feature type="domain" description="3-keto-alpha-glucoside-1,2-lyase/3-keto-2-hydroxy-glucal hydratase" evidence="1">
    <location>
        <begin position="31"/>
        <end position="260"/>
    </location>
</feature>
<gene>
    <name evidence="2" type="ORF">QQ020_20590</name>
</gene>
<sequence>MYKLQVLILFVSSALLFNCSTSQNNDPDQEEWIQLFNGQDIDNWSVKFNGYELGMNYKNTFKVEDSLLKVRYHEYDSFVNREFGHLFYNQEFSHYRLKATYRFVEDQVKGGPGWAFRNNGFMLHSQSPESMGLNQDFPISLEMQLLGGGGEGSRPTANLCTPGTNVHFADTLFTPHCISSTSETFHGDQWVEVEALVLGDSILQHIVGGTPVLTYTKPLVDGGNVSGLIPEKASLTGPLGMGYIAIQAETHPIDFKKIEVLDLCGCTDEKAKNYKSYYLKSDNTKCIY</sequence>
<reference evidence="2" key="1">
    <citation type="submission" date="2023-06" db="EMBL/GenBank/DDBJ databases">
        <title>Genomic of Agaribacillus aureum.</title>
        <authorList>
            <person name="Wang G."/>
        </authorList>
    </citation>
    <scope>NUCLEOTIDE SEQUENCE</scope>
    <source>
        <strain evidence="2">BMA12</strain>
    </source>
</reference>
<keyword evidence="3" id="KW-1185">Reference proteome</keyword>
<dbReference type="RefSeq" id="WP_346759824.1">
    <property type="nucleotide sequence ID" value="NZ_JAUJEB010000004.1"/>
</dbReference>
<accession>A0ABT8LDT7</accession>
<evidence type="ECO:0000259" key="1">
    <source>
        <dbReference type="Pfam" id="PF06439"/>
    </source>
</evidence>
<evidence type="ECO:0000313" key="2">
    <source>
        <dbReference type="EMBL" id="MDN5214491.1"/>
    </source>
</evidence>
<dbReference type="Gene3D" id="2.60.120.560">
    <property type="entry name" value="Exo-inulinase, domain 1"/>
    <property type="match status" value="1"/>
</dbReference>
<dbReference type="InterPro" id="IPR010496">
    <property type="entry name" value="AL/BT2_dom"/>
</dbReference>
<organism evidence="2 3">
    <name type="scientific">Agaribacillus aureus</name>
    <dbReference type="NCBI Taxonomy" id="3051825"/>
    <lineage>
        <taxon>Bacteria</taxon>
        <taxon>Pseudomonadati</taxon>
        <taxon>Bacteroidota</taxon>
        <taxon>Cytophagia</taxon>
        <taxon>Cytophagales</taxon>
        <taxon>Splendidivirgaceae</taxon>
        <taxon>Agaribacillus</taxon>
    </lineage>
</organism>
<dbReference type="Proteomes" id="UP001172083">
    <property type="component" value="Unassembled WGS sequence"/>
</dbReference>